<keyword evidence="2" id="KW-1185">Reference proteome</keyword>
<comment type="caution">
    <text evidence="1">The sequence shown here is derived from an EMBL/GenBank/DDBJ whole genome shotgun (WGS) entry which is preliminary data.</text>
</comment>
<proteinExistence type="predicted"/>
<sequence>MRSKKIKQLDCSGKTPRWRWSWLKATRRRNSWRRKTRSSSKRYSSCAGSCNVWKA</sequence>
<accession>A0ABP0QFX8</accession>
<protein>
    <submittedName>
        <fullName evidence="1">Uncharacterized protein</fullName>
    </submittedName>
</protein>
<evidence type="ECO:0000313" key="2">
    <source>
        <dbReference type="Proteomes" id="UP001642484"/>
    </source>
</evidence>
<evidence type="ECO:0000313" key="1">
    <source>
        <dbReference type="EMBL" id="CAK9086076.1"/>
    </source>
</evidence>
<organism evidence="1 2">
    <name type="scientific">Durusdinium trenchii</name>
    <dbReference type="NCBI Taxonomy" id="1381693"/>
    <lineage>
        <taxon>Eukaryota</taxon>
        <taxon>Sar</taxon>
        <taxon>Alveolata</taxon>
        <taxon>Dinophyceae</taxon>
        <taxon>Suessiales</taxon>
        <taxon>Symbiodiniaceae</taxon>
        <taxon>Durusdinium</taxon>
    </lineage>
</organism>
<reference evidence="1 2" key="1">
    <citation type="submission" date="2024-02" db="EMBL/GenBank/DDBJ databases">
        <authorList>
            <person name="Chen Y."/>
            <person name="Shah S."/>
            <person name="Dougan E. K."/>
            <person name="Thang M."/>
            <person name="Chan C."/>
        </authorList>
    </citation>
    <scope>NUCLEOTIDE SEQUENCE [LARGE SCALE GENOMIC DNA]</scope>
</reference>
<gene>
    <name evidence="1" type="ORF">CCMP2556_LOCUS41740</name>
</gene>
<dbReference type="Proteomes" id="UP001642484">
    <property type="component" value="Unassembled WGS sequence"/>
</dbReference>
<dbReference type="EMBL" id="CAXAMN010024362">
    <property type="protein sequence ID" value="CAK9086076.1"/>
    <property type="molecule type" value="Genomic_DNA"/>
</dbReference>
<name>A0ABP0QFX8_9DINO</name>